<dbReference type="Pfam" id="PF22746">
    <property type="entry name" value="SHOCT-like_DUF2089-C"/>
    <property type="match status" value="1"/>
</dbReference>
<feature type="domain" description="YvlB/LiaX N-terminal" evidence="1">
    <location>
        <begin position="306"/>
        <end position="335"/>
    </location>
</feature>
<accession>A0A1M6PEG0</accession>
<dbReference type="OrthoDB" id="6313326at2"/>
<evidence type="ECO:0000313" key="3">
    <source>
        <dbReference type="Proteomes" id="UP000243547"/>
    </source>
</evidence>
<protein>
    <recommendedName>
        <fullName evidence="1">YvlB/LiaX N-terminal domain-containing protein</fullName>
    </recommendedName>
</protein>
<gene>
    <name evidence="2" type="ORF">SAMN02745227_01424</name>
</gene>
<dbReference type="AlphaFoldDB" id="A0A1M6PEG0"/>
<dbReference type="Proteomes" id="UP000243547">
    <property type="component" value="Unassembled WGS sequence"/>
</dbReference>
<proteinExistence type="predicted"/>
<evidence type="ECO:0000313" key="2">
    <source>
        <dbReference type="EMBL" id="SHK06272.1"/>
    </source>
</evidence>
<keyword evidence="3" id="KW-1185">Reference proteome</keyword>
<dbReference type="InterPro" id="IPR053959">
    <property type="entry name" value="YvlB/LiaX_N"/>
</dbReference>
<evidence type="ECO:0000259" key="1">
    <source>
        <dbReference type="Pfam" id="PF22746"/>
    </source>
</evidence>
<dbReference type="RefSeq" id="WP_072907471.1">
    <property type="nucleotide sequence ID" value="NZ_FRAI01000014.1"/>
</dbReference>
<name>A0A1M6PEG0_9FIRM</name>
<dbReference type="STRING" id="1120989.SAMN02745227_01424"/>
<sequence>MTFFQKNFSLPFGGKVKLSIDKGKLAVWGWEKASCKLEVDGEKSKIGHETHEGELELDIEGGNKGITLYVPKHCNLMIDGSYVDGEIGNIDGKVVVDNGSGNFKFSNIKGDGNIDIEKGNIEFENIRGKWFIDQGFGDISGFNLNGEIKLEMGKGDVELIRLNGDCILENGKGQVVIKDSEGTFHLDLGSGSLALDNCNFQKLTVEGKGNAEVNLPSDYYGVWRFFMTGDLNFAIPVVAHLNFKIDCNHLDNKLPGLKLCKKEGFYTGSLGNRGRGSLYIEGAKTVSIIKGNSNVVIDTETEKTDEETLRILQMLKDGILTLEQANELLETMESSGGEFDE</sequence>
<organism evidence="2 3">
    <name type="scientific">Anaerobranca californiensis DSM 14826</name>
    <dbReference type="NCBI Taxonomy" id="1120989"/>
    <lineage>
        <taxon>Bacteria</taxon>
        <taxon>Bacillati</taxon>
        <taxon>Bacillota</taxon>
        <taxon>Clostridia</taxon>
        <taxon>Eubacteriales</taxon>
        <taxon>Proteinivoracaceae</taxon>
        <taxon>Anaerobranca</taxon>
    </lineage>
</organism>
<reference evidence="3" key="1">
    <citation type="submission" date="2016-11" db="EMBL/GenBank/DDBJ databases">
        <authorList>
            <person name="Varghese N."/>
            <person name="Submissions S."/>
        </authorList>
    </citation>
    <scope>NUCLEOTIDE SEQUENCE [LARGE SCALE GENOMIC DNA]</scope>
    <source>
        <strain evidence="3">DSM 14826</strain>
    </source>
</reference>
<dbReference type="EMBL" id="FRAI01000014">
    <property type="protein sequence ID" value="SHK06272.1"/>
    <property type="molecule type" value="Genomic_DNA"/>
</dbReference>